<organism evidence="1 2">
    <name type="scientific">Alligator mississippiensis</name>
    <name type="common">American alligator</name>
    <dbReference type="NCBI Taxonomy" id="8496"/>
    <lineage>
        <taxon>Eukaryota</taxon>
        <taxon>Metazoa</taxon>
        <taxon>Chordata</taxon>
        <taxon>Craniata</taxon>
        <taxon>Vertebrata</taxon>
        <taxon>Euteleostomi</taxon>
        <taxon>Archelosauria</taxon>
        <taxon>Archosauria</taxon>
        <taxon>Crocodylia</taxon>
        <taxon>Alligatoridae</taxon>
        <taxon>Alligatorinae</taxon>
        <taxon>Alligator</taxon>
    </lineage>
</organism>
<gene>
    <name evidence="1" type="ORF">Y1Q_0007375</name>
</gene>
<reference evidence="1 2" key="1">
    <citation type="journal article" date="2012" name="Genome Biol.">
        <title>Sequencing three crocodilian genomes to illuminate the evolution of archosaurs and amniotes.</title>
        <authorList>
            <person name="St John J.A."/>
            <person name="Braun E.L."/>
            <person name="Isberg S.R."/>
            <person name="Miles L.G."/>
            <person name="Chong A.Y."/>
            <person name="Gongora J."/>
            <person name="Dalzell P."/>
            <person name="Moran C."/>
            <person name="Bed'hom B."/>
            <person name="Abzhanov A."/>
            <person name="Burgess S.C."/>
            <person name="Cooksey A.M."/>
            <person name="Castoe T.A."/>
            <person name="Crawford N.G."/>
            <person name="Densmore L.D."/>
            <person name="Drew J.C."/>
            <person name="Edwards S.V."/>
            <person name="Faircloth B.C."/>
            <person name="Fujita M.K."/>
            <person name="Greenwold M.J."/>
            <person name="Hoffmann F.G."/>
            <person name="Howard J.M."/>
            <person name="Iguchi T."/>
            <person name="Janes D.E."/>
            <person name="Khan S.Y."/>
            <person name="Kohno S."/>
            <person name="de Koning A.J."/>
            <person name="Lance S.L."/>
            <person name="McCarthy F.M."/>
            <person name="McCormack J.E."/>
            <person name="Merchant M.E."/>
            <person name="Peterson D.G."/>
            <person name="Pollock D.D."/>
            <person name="Pourmand N."/>
            <person name="Raney B.J."/>
            <person name="Roessler K.A."/>
            <person name="Sanford J.R."/>
            <person name="Sawyer R.H."/>
            <person name="Schmidt C.J."/>
            <person name="Triplett E.W."/>
            <person name="Tuberville T.D."/>
            <person name="Venegas-Anaya M."/>
            <person name="Howard J.T."/>
            <person name="Jarvis E.D."/>
            <person name="Guillette L.J.Jr."/>
            <person name="Glenn T.C."/>
            <person name="Green R.E."/>
            <person name="Ray D.A."/>
        </authorList>
    </citation>
    <scope>NUCLEOTIDE SEQUENCE [LARGE SCALE GENOMIC DNA]</scope>
    <source>
        <strain evidence="1">KSC_2009_1</strain>
    </source>
</reference>
<dbReference type="AlphaFoldDB" id="A0A151P7K9"/>
<sequence length="77" mass="8461">MEVFDWTSRGTCRSGLRISKSTFSQHIISEPSRINLNMAEPQVMLAHTTGIKVKKTMPVDFSSTGITGAFQHASHPA</sequence>
<accession>A0A151P7K9</accession>
<dbReference type="EMBL" id="AKHW03000635">
    <property type="protein sequence ID" value="KYO45077.1"/>
    <property type="molecule type" value="Genomic_DNA"/>
</dbReference>
<proteinExistence type="predicted"/>
<keyword evidence="2" id="KW-1185">Reference proteome</keyword>
<evidence type="ECO:0000313" key="1">
    <source>
        <dbReference type="EMBL" id="KYO45077.1"/>
    </source>
</evidence>
<protein>
    <submittedName>
        <fullName evidence="1">Uncharacterized protein</fullName>
    </submittedName>
</protein>
<evidence type="ECO:0000313" key="2">
    <source>
        <dbReference type="Proteomes" id="UP000050525"/>
    </source>
</evidence>
<comment type="caution">
    <text evidence="1">The sequence shown here is derived from an EMBL/GenBank/DDBJ whole genome shotgun (WGS) entry which is preliminary data.</text>
</comment>
<dbReference type="Proteomes" id="UP000050525">
    <property type="component" value="Unassembled WGS sequence"/>
</dbReference>
<name>A0A151P7K9_ALLMI</name>